<dbReference type="Proteomes" id="UP000509782">
    <property type="component" value="Chromosome"/>
</dbReference>
<proteinExistence type="predicted"/>
<dbReference type="Gene3D" id="3.40.50.1110">
    <property type="entry name" value="SGNH hydrolase"/>
    <property type="match status" value="1"/>
</dbReference>
<dbReference type="EMBL" id="CP054569">
    <property type="protein sequence ID" value="QKQ46836.1"/>
    <property type="molecule type" value="Genomic_DNA"/>
</dbReference>
<dbReference type="Pfam" id="PF13472">
    <property type="entry name" value="Lipase_GDSL_2"/>
    <property type="match status" value="1"/>
</dbReference>
<accession>A0A6N0JJJ0</accession>
<gene>
    <name evidence="2" type="ORF">FOC81_09090</name>
</gene>
<dbReference type="InterPro" id="IPR036514">
    <property type="entry name" value="SGNH_hydro_sf"/>
</dbReference>
<evidence type="ECO:0000259" key="1">
    <source>
        <dbReference type="Pfam" id="PF13472"/>
    </source>
</evidence>
<name>A0A6N0JJJ0_ACHDE</name>
<sequence length="386" mass="41133">MVTSTTTRAVDIGSLEIPVIDATVFKADQLICFVGTDNQYYSGVIKSAGSTSILLKTASPAALAAGAPVYNFYRNEAHASEYGNYAIIDGSIRQLTHAEMHVVTQSPASWVGSSSGVVTQDQTFTYNNPGALITGRFGALVTCPGLSAGAASSPVALRAGVYNVQVPINVGQRVGGYAGAVIVDVVETTAAGQTAVIGTQTTLGNDGIRLIKCMFSTQPGSTVHLQARNANSGGAHFSLGQIRYCRVTDKIKNLDSGRHVLFGDSWVANGWVTDRMSAALPNAEIIRKGIPGDFIRGLVARFWTDVAPLKPDFVWVMCGTNDYYSYTAAQFSAELGTIKRNIMQIGAQAIFWNASVGSAYYPAPPFERLTNSRAYAMDITYHDQAI</sequence>
<dbReference type="SUPFAM" id="SSF52266">
    <property type="entry name" value="SGNH hydrolase"/>
    <property type="match status" value="1"/>
</dbReference>
<organism evidence="2 3">
    <name type="scientific">Achromobacter denitrificans</name>
    <name type="common">Alcaligenes denitrificans</name>
    <dbReference type="NCBI Taxonomy" id="32002"/>
    <lineage>
        <taxon>Bacteria</taxon>
        <taxon>Pseudomonadati</taxon>
        <taxon>Pseudomonadota</taxon>
        <taxon>Betaproteobacteria</taxon>
        <taxon>Burkholderiales</taxon>
        <taxon>Alcaligenaceae</taxon>
        <taxon>Achromobacter</taxon>
    </lineage>
</organism>
<protein>
    <recommendedName>
        <fullName evidence="1">SGNH hydrolase-type esterase domain-containing protein</fullName>
    </recommendedName>
</protein>
<evidence type="ECO:0000313" key="3">
    <source>
        <dbReference type="Proteomes" id="UP000509782"/>
    </source>
</evidence>
<reference evidence="2 3" key="1">
    <citation type="submission" date="2020-05" db="EMBL/GenBank/DDBJ databases">
        <title>FDA dAtabase for Regulatory Grade micrObial Sequences (FDA-ARGOS): Supporting development and validation of Infectious Disease Dx tests.</title>
        <authorList>
            <person name="Sproer C."/>
            <person name="Gronow S."/>
            <person name="Severitt S."/>
            <person name="Schroder I."/>
            <person name="Tallon L."/>
            <person name="Sadzewicz L."/>
            <person name="Zhao X."/>
            <person name="Vavikolanu K."/>
            <person name="Mehta A."/>
            <person name="Aluvathingal J."/>
            <person name="Nadendla S."/>
            <person name="Myers T."/>
            <person name="Yan Y."/>
            <person name="Sichtig H."/>
        </authorList>
    </citation>
    <scope>NUCLEOTIDE SEQUENCE [LARGE SCALE GENOMIC DNA]</scope>
    <source>
        <strain evidence="2 3">FDAARGOS_787</strain>
    </source>
</reference>
<feature type="domain" description="SGNH hydrolase-type esterase" evidence="1">
    <location>
        <begin position="263"/>
        <end position="363"/>
    </location>
</feature>
<evidence type="ECO:0000313" key="2">
    <source>
        <dbReference type="EMBL" id="QKQ46836.1"/>
    </source>
</evidence>
<dbReference type="InterPro" id="IPR013830">
    <property type="entry name" value="SGNH_hydro"/>
</dbReference>
<dbReference type="AlphaFoldDB" id="A0A6N0JJJ0"/>
<dbReference type="GO" id="GO:0016788">
    <property type="term" value="F:hydrolase activity, acting on ester bonds"/>
    <property type="evidence" value="ECO:0007669"/>
    <property type="project" value="UniProtKB-ARBA"/>
</dbReference>
<dbReference type="RefSeq" id="WP_174716125.1">
    <property type="nucleotide sequence ID" value="NZ_CP054569.1"/>
</dbReference>